<dbReference type="PROSITE" id="PS51669">
    <property type="entry name" value="4FE4S_MOW_BIS_MGD"/>
    <property type="match status" value="1"/>
</dbReference>
<dbReference type="EMBL" id="CP063310">
    <property type="protein sequence ID" value="QOS68839.1"/>
    <property type="molecule type" value="Genomic_DNA"/>
</dbReference>
<accession>A0A6L7IX99</accession>
<dbReference type="InterPro" id="IPR006963">
    <property type="entry name" value="Mopterin_OxRdtase_4Fe-4S_dom"/>
</dbReference>
<reference evidence="7 8" key="1">
    <citation type="submission" date="2020-10" db="EMBL/GenBank/DDBJ databases">
        <title>Eggerthella sp. nov., isolated from human feces.</title>
        <authorList>
            <person name="Yajun G."/>
        </authorList>
    </citation>
    <scope>NUCLEOTIDE SEQUENCE [LARGE SCALE GENOMIC DNA]</scope>
    <source>
        <strain evidence="7 8">HF-1101</strain>
    </source>
</reference>
<comment type="similarity">
    <text evidence="1">Belongs to the prokaryotic molybdopterin-containing oxidoreductase family.</text>
</comment>
<dbReference type="KEGG" id="egd:GS424_002935"/>
<dbReference type="InterPro" id="IPR006656">
    <property type="entry name" value="Mopterin_OxRdtase"/>
</dbReference>
<keyword evidence="3" id="KW-0732">Signal</keyword>
<evidence type="ECO:0000256" key="4">
    <source>
        <dbReference type="ARBA" id="ARBA00023002"/>
    </source>
</evidence>
<organism evidence="7 8">
    <name type="scientific">Eggerthella guodeyinii</name>
    <dbReference type="NCBI Taxonomy" id="2690837"/>
    <lineage>
        <taxon>Bacteria</taxon>
        <taxon>Bacillati</taxon>
        <taxon>Actinomycetota</taxon>
        <taxon>Coriobacteriia</taxon>
        <taxon>Eggerthellales</taxon>
        <taxon>Eggerthellaceae</taxon>
        <taxon>Eggerthella</taxon>
    </lineage>
</organism>
<keyword evidence="2" id="KW-0479">Metal-binding</keyword>
<dbReference type="InterPro" id="IPR037949">
    <property type="entry name" value="MopB_CT_Acetylene-hydratase"/>
</dbReference>
<dbReference type="InterPro" id="IPR009010">
    <property type="entry name" value="Asp_de-COase-like_dom_sf"/>
</dbReference>
<dbReference type="CDD" id="cd02781">
    <property type="entry name" value="MopB_CT_Acetylene-hydratase"/>
    <property type="match status" value="1"/>
</dbReference>
<name>A0A6L7IX99_9ACTN</name>
<evidence type="ECO:0000313" key="8">
    <source>
        <dbReference type="Proteomes" id="UP000478463"/>
    </source>
</evidence>
<keyword evidence="4" id="KW-0560">Oxidoreductase</keyword>
<evidence type="ECO:0000313" key="7">
    <source>
        <dbReference type="EMBL" id="QOS68839.1"/>
    </source>
</evidence>
<proteinExistence type="inferred from homology"/>
<dbReference type="Gene3D" id="2.40.40.20">
    <property type="match status" value="1"/>
</dbReference>
<dbReference type="Gene3D" id="3.40.228.10">
    <property type="entry name" value="Dimethylsulfoxide Reductase, domain 2"/>
    <property type="match status" value="2"/>
</dbReference>
<dbReference type="SMART" id="SM00926">
    <property type="entry name" value="Molybdop_Fe4S4"/>
    <property type="match status" value="1"/>
</dbReference>
<dbReference type="GO" id="GO:0016491">
    <property type="term" value="F:oxidoreductase activity"/>
    <property type="evidence" value="ECO:0007669"/>
    <property type="project" value="UniProtKB-KW"/>
</dbReference>
<dbReference type="Pfam" id="PF04879">
    <property type="entry name" value="Molybdop_Fe4S4"/>
    <property type="match status" value="1"/>
</dbReference>
<dbReference type="AlphaFoldDB" id="A0A6L7IX99"/>
<dbReference type="GO" id="GO:0043546">
    <property type="term" value="F:molybdopterin cofactor binding"/>
    <property type="evidence" value="ECO:0007669"/>
    <property type="project" value="InterPro"/>
</dbReference>
<gene>
    <name evidence="7" type="ORF">GS424_002935</name>
</gene>
<dbReference type="InterPro" id="IPR050612">
    <property type="entry name" value="Prok_Mopterin_Oxidored"/>
</dbReference>
<sequence length="949" mass="105838">MRLSAVTRRSFLQMGMVASIAAGGISASTRQALAETGDAGSSASEVKRVRSCCRACGKMECGVWVTVKDGRAVKVEGDPSAFHSSGNCCSKSQSSIQAAYHPDRLHYPMKRTNEKGQDDPGWVRISWDEAFQTIGQKFNEVKERYGGPSLFCMTGTSRIWCMAGIIGWPRALGTPNTMHAYQVCKGPRHFATQMTCARAFSYLATVDRPSVYVQWGGASELSNYDDSCRTTVDVAKKAATHILVDPRQTNLGRMADVWMNLRPGTDAAIAMSWAHVIIENKLWDDLYVKRWTDCPFLVCEDIEPSGWTERYDMTGSPWELKTKLLKESDLVEGGNPKHMMVWDTLSDSLTYFDVESGLWEGETWKRPEAGRPAPQKNLVPGVAPGWVPDPTPFNPLIDPALFGEFEVTLKDGRKSVVRPVLDRYAEACAQYAPEKAEEITGVPAKEIERAAIAYATRVDPSTGYGNGGIHYMLAIEHAGNAIQNVRSIDALTMLTGNMDTPGGHRGVTQTPIAISPTGGDTLFAADVPGAPFPDYEKTLGYDKFPMSKWFGGFADSSSIWEAIETGEPYPVVAGICQSGDFMNQGNALYSWDVLNSLDFLVDADLWHAPTSDAADILLPVCHWLELSAPRMSQGASGAYGATCQCIEPPAECRWDPDVLVGICKGMGVPFLPDDEANTWPDKDWILDDSVKDSGLTWEEYRDNFQKNGWLDAKAEYPEVWGTYRRYEMGLLKDGKPGWKTPTRKHELWSTIMESHHPEGTWNFPTFTEPQHSPVSDPERCKEYPFVITTGRRIPVYFHNEHRQLPWCRELWPVPRVEINPVDAQRLGIEQGDWVWIETPEGKVRQTADLYYGVAEGVVNCEHQWWYPEINQAGHGFELSCINCITDRRVQDPHSGSTNLRAYLCTIYKATPENSPFGNPVPCGKDGTEIIHTSDDPRLKEWLPTYEGRK</sequence>
<keyword evidence="5" id="KW-0408">Iron</keyword>
<dbReference type="InterPro" id="IPR006311">
    <property type="entry name" value="TAT_signal"/>
</dbReference>
<dbReference type="Pfam" id="PF00384">
    <property type="entry name" value="Molybdopterin"/>
    <property type="match status" value="1"/>
</dbReference>
<evidence type="ECO:0000256" key="1">
    <source>
        <dbReference type="ARBA" id="ARBA00010312"/>
    </source>
</evidence>
<dbReference type="PANTHER" id="PTHR43742">
    <property type="entry name" value="TRIMETHYLAMINE-N-OXIDE REDUCTASE"/>
    <property type="match status" value="1"/>
</dbReference>
<dbReference type="Gene3D" id="3.40.50.740">
    <property type="match status" value="2"/>
</dbReference>
<dbReference type="Proteomes" id="UP000478463">
    <property type="component" value="Chromosome"/>
</dbReference>
<dbReference type="Gene3D" id="2.20.25.90">
    <property type="entry name" value="ADC-like domains"/>
    <property type="match status" value="1"/>
</dbReference>
<dbReference type="GO" id="GO:0018818">
    <property type="term" value="F:acetylene hydratase activity"/>
    <property type="evidence" value="ECO:0007669"/>
    <property type="project" value="InterPro"/>
</dbReference>
<dbReference type="SUPFAM" id="SSF53706">
    <property type="entry name" value="Formate dehydrogenase/DMSO reductase, domains 1-3"/>
    <property type="match status" value="1"/>
</dbReference>
<dbReference type="Pfam" id="PF01568">
    <property type="entry name" value="Molydop_binding"/>
    <property type="match status" value="1"/>
</dbReference>
<evidence type="ECO:0000256" key="6">
    <source>
        <dbReference type="ARBA" id="ARBA00023014"/>
    </source>
</evidence>
<dbReference type="GO" id="GO:0051536">
    <property type="term" value="F:iron-sulfur cluster binding"/>
    <property type="evidence" value="ECO:0007669"/>
    <property type="project" value="UniProtKB-KW"/>
</dbReference>
<evidence type="ECO:0000256" key="5">
    <source>
        <dbReference type="ARBA" id="ARBA00023004"/>
    </source>
</evidence>
<keyword evidence="6" id="KW-0411">Iron-sulfur</keyword>
<dbReference type="SUPFAM" id="SSF50692">
    <property type="entry name" value="ADC-like"/>
    <property type="match status" value="1"/>
</dbReference>
<dbReference type="RefSeq" id="WP_160943672.1">
    <property type="nucleotide sequence ID" value="NZ_CP063310.1"/>
</dbReference>
<evidence type="ECO:0000256" key="3">
    <source>
        <dbReference type="ARBA" id="ARBA00022729"/>
    </source>
</evidence>
<protein>
    <submittedName>
        <fullName evidence="7">Molybdopterin-dependent oxidoreductase</fullName>
    </submittedName>
</protein>
<evidence type="ECO:0000256" key="2">
    <source>
        <dbReference type="ARBA" id="ARBA00022723"/>
    </source>
</evidence>
<dbReference type="PANTHER" id="PTHR43742:SF6">
    <property type="entry name" value="OXIDOREDUCTASE YYAE-RELATED"/>
    <property type="match status" value="1"/>
</dbReference>
<dbReference type="PROSITE" id="PS51318">
    <property type="entry name" value="TAT"/>
    <property type="match status" value="1"/>
</dbReference>
<dbReference type="GO" id="GO:0046872">
    <property type="term" value="F:metal ion binding"/>
    <property type="evidence" value="ECO:0007669"/>
    <property type="project" value="UniProtKB-KW"/>
</dbReference>
<dbReference type="InterPro" id="IPR006657">
    <property type="entry name" value="MoPterin_dinucl-bd_dom"/>
</dbReference>